<evidence type="ECO:0000256" key="2">
    <source>
        <dbReference type="ARBA" id="ARBA00005330"/>
    </source>
</evidence>
<feature type="compositionally biased region" description="Basic and acidic residues" evidence="6">
    <location>
        <begin position="257"/>
        <end position="267"/>
    </location>
</feature>
<feature type="compositionally biased region" description="Low complexity" evidence="6">
    <location>
        <begin position="305"/>
        <end position="323"/>
    </location>
</feature>
<accession>A0ABR4BSC9</accession>
<gene>
    <name evidence="7" type="ORF">VTL71DRAFT_9838</name>
</gene>
<comment type="similarity">
    <text evidence="2">Belongs to the NGG1 family.</text>
</comment>
<feature type="region of interest" description="Disordered" evidence="6">
    <location>
        <begin position="1"/>
        <end position="176"/>
    </location>
</feature>
<evidence type="ECO:0000256" key="3">
    <source>
        <dbReference type="ARBA" id="ARBA00023015"/>
    </source>
</evidence>
<dbReference type="PANTHER" id="PTHR13556:SF2">
    <property type="entry name" value="TRANSCRIPTIONAL ADAPTER 3"/>
    <property type="match status" value="1"/>
</dbReference>
<keyword evidence="5" id="KW-0539">Nucleus</keyword>
<proteinExistence type="inferred from homology"/>
<organism evidence="7 8">
    <name type="scientific">Oculimacula yallundae</name>
    <dbReference type="NCBI Taxonomy" id="86028"/>
    <lineage>
        <taxon>Eukaryota</taxon>
        <taxon>Fungi</taxon>
        <taxon>Dikarya</taxon>
        <taxon>Ascomycota</taxon>
        <taxon>Pezizomycotina</taxon>
        <taxon>Leotiomycetes</taxon>
        <taxon>Helotiales</taxon>
        <taxon>Ploettnerulaceae</taxon>
        <taxon>Oculimacula</taxon>
    </lineage>
</organism>
<sequence length="776" mass="86101">MAPKESQPLKMSRAEMEASSAGTMLAEPSRPKKRPRVRLLNRRPRKQSVPSRDDDGHGPGPEPEDSDASTGTPVRGPRQSTFRPTLNFFRNSSDNDADDEMAPPGLTGHLPPGSAQKSTGKKGRDRQSRSRNTTPSLVSQPELDETPYLRIPLQNFQTDEGIDSYGGGNSGSKELPTSKDLEILTARLSTFADMVEARGAIADRGMRAAVGLRKDRMEEVETERQDEERKEQLKKDALDEEERGRNKKASKMKKRKDMSTAREERPLAHGAHGLAAQDGSHPERSSPFQDKKGGRKASRERDNDSASSSLSPVPAAATPTAAAMDLDKDDDDDSSSDEHQPPPAPAVPHLQTFGDNPNTFPDSTVYEIYPPQPGMTREELCELYSVAGFPEDDLSEYIPATPPEKDFSNAKPTNQVQANTFATYIEPYFRPYNEEDLAFLRERGDRVTPFVMPRHGRKHYTEIWAEEDGAVSVDTPQGRDKYPSDQARGDIENLTDAIAETDQISVGPVLSRLLATMRPEHRAPVEEKTNGVNGTNGANGTNGDVDMDADSNNAHVDDTTDTPSRPPATFMPDSNTEAWRRTTHPTLDHAQVDERIKQELRAIGFIPEDKEPDYDAQEYNEVAARLRHLQARLRDIAIRNGAKKARVLDNVKEEMAHQEYTTILEDLDSQTQTAFVKRTRSMGKSKKAKRPGGAGGGSHFAGAGNPGAARPGIGDVTKTVMERRKKWMDTIGPVLDNDANRVRRNRDPDSSIFKEEDMAAYIRREKESWDEEVEED</sequence>
<feature type="compositionally biased region" description="Polar residues" evidence="6">
    <location>
        <begin position="353"/>
        <end position="362"/>
    </location>
</feature>
<comment type="subcellular location">
    <subcellularLocation>
        <location evidence="1">Nucleus</location>
    </subcellularLocation>
</comment>
<name>A0ABR4BSC9_9HELO</name>
<feature type="region of interest" description="Disordered" evidence="6">
    <location>
        <begin position="677"/>
        <end position="714"/>
    </location>
</feature>
<feature type="compositionally biased region" description="Polar residues" evidence="6">
    <location>
        <begin position="130"/>
        <end position="139"/>
    </location>
</feature>
<feature type="compositionally biased region" description="Polar residues" evidence="6">
    <location>
        <begin position="68"/>
        <end position="94"/>
    </location>
</feature>
<evidence type="ECO:0000256" key="6">
    <source>
        <dbReference type="SAM" id="MobiDB-lite"/>
    </source>
</evidence>
<evidence type="ECO:0000313" key="7">
    <source>
        <dbReference type="EMBL" id="KAL2060016.1"/>
    </source>
</evidence>
<evidence type="ECO:0000313" key="8">
    <source>
        <dbReference type="Proteomes" id="UP001595075"/>
    </source>
</evidence>
<dbReference type="PANTHER" id="PTHR13556">
    <property type="entry name" value="TRANSCRIPTIONAL ADAPTER 3-RELATED"/>
    <property type="match status" value="1"/>
</dbReference>
<comment type="caution">
    <text evidence="7">The sequence shown here is derived from an EMBL/GenBank/DDBJ whole genome shotgun (WGS) entry which is preliminary data.</text>
</comment>
<feature type="compositionally biased region" description="Basic residues" evidence="6">
    <location>
        <begin position="677"/>
        <end position="690"/>
    </location>
</feature>
<feature type="compositionally biased region" description="Basic and acidic residues" evidence="6">
    <location>
        <begin position="520"/>
        <end position="529"/>
    </location>
</feature>
<feature type="compositionally biased region" description="Basic residues" evidence="6">
    <location>
        <begin position="245"/>
        <end position="256"/>
    </location>
</feature>
<keyword evidence="4" id="KW-0804">Transcription</keyword>
<protein>
    <submittedName>
        <fullName evidence="7">Uncharacterized protein</fullName>
    </submittedName>
</protein>
<dbReference type="Pfam" id="PF10198">
    <property type="entry name" value="Ada3"/>
    <property type="match status" value="1"/>
</dbReference>
<keyword evidence="8" id="KW-1185">Reference proteome</keyword>
<feature type="region of interest" description="Disordered" evidence="6">
    <location>
        <begin position="212"/>
        <end position="364"/>
    </location>
</feature>
<evidence type="ECO:0000256" key="5">
    <source>
        <dbReference type="ARBA" id="ARBA00023242"/>
    </source>
</evidence>
<keyword evidence="3" id="KW-0805">Transcription regulation</keyword>
<feature type="compositionally biased region" description="Basic and acidic residues" evidence="6">
    <location>
        <begin position="212"/>
        <end position="237"/>
    </location>
</feature>
<evidence type="ECO:0000256" key="1">
    <source>
        <dbReference type="ARBA" id="ARBA00004123"/>
    </source>
</evidence>
<dbReference type="Proteomes" id="UP001595075">
    <property type="component" value="Unassembled WGS sequence"/>
</dbReference>
<dbReference type="EMBL" id="JAZHXI010000024">
    <property type="protein sequence ID" value="KAL2060016.1"/>
    <property type="molecule type" value="Genomic_DNA"/>
</dbReference>
<feature type="compositionally biased region" description="Low complexity" evidence="6">
    <location>
        <begin position="530"/>
        <end position="543"/>
    </location>
</feature>
<feature type="compositionally biased region" description="Basic and acidic residues" evidence="6">
    <location>
        <begin position="280"/>
        <end position="304"/>
    </location>
</feature>
<evidence type="ECO:0000256" key="4">
    <source>
        <dbReference type="ARBA" id="ARBA00023163"/>
    </source>
</evidence>
<reference evidence="7 8" key="1">
    <citation type="journal article" date="2024" name="Commun. Biol.">
        <title>Comparative genomic analysis of thermophilic fungi reveals convergent evolutionary adaptations and gene losses.</title>
        <authorList>
            <person name="Steindorff A.S."/>
            <person name="Aguilar-Pontes M.V."/>
            <person name="Robinson A.J."/>
            <person name="Andreopoulos B."/>
            <person name="LaButti K."/>
            <person name="Kuo A."/>
            <person name="Mondo S."/>
            <person name="Riley R."/>
            <person name="Otillar R."/>
            <person name="Haridas S."/>
            <person name="Lipzen A."/>
            <person name="Grimwood J."/>
            <person name="Schmutz J."/>
            <person name="Clum A."/>
            <person name="Reid I.D."/>
            <person name="Moisan M.C."/>
            <person name="Butler G."/>
            <person name="Nguyen T.T.M."/>
            <person name="Dewar K."/>
            <person name="Conant G."/>
            <person name="Drula E."/>
            <person name="Henrissat B."/>
            <person name="Hansel C."/>
            <person name="Singer S."/>
            <person name="Hutchinson M.I."/>
            <person name="de Vries R.P."/>
            <person name="Natvig D.O."/>
            <person name="Powell A.J."/>
            <person name="Tsang A."/>
            <person name="Grigoriev I.V."/>
        </authorList>
    </citation>
    <scope>NUCLEOTIDE SEQUENCE [LARGE SCALE GENOMIC DNA]</scope>
    <source>
        <strain evidence="7 8">CBS 494.80</strain>
    </source>
</reference>
<feature type="region of interest" description="Disordered" evidence="6">
    <location>
        <begin position="520"/>
        <end position="580"/>
    </location>
</feature>
<feature type="compositionally biased region" description="Basic residues" evidence="6">
    <location>
        <begin position="31"/>
        <end position="46"/>
    </location>
</feature>
<dbReference type="InterPro" id="IPR019340">
    <property type="entry name" value="Histone_AcTrfase_su3"/>
</dbReference>
<feature type="compositionally biased region" description="Low complexity" evidence="6">
    <location>
        <begin position="700"/>
        <end position="714"/>
    </location>
</feature>